<evidence type="ECO:0000259" key="2">
    <source>
        <dbReference type="Pfam" id="PF07331"/>
    </source>
</evidence>
<feature type="domain" description="DUF1468" evidence="2">
    <location>
        <begin position="5"/>
        <end position="150"/>
    </location>
</feature>
<reference evidence="3" key="2">
    <citation type="submission" date="2020-09" db="EMBL/GenBank/DDBJ databases">
        <authorList>
            <person name="Sun Q."/>
            <person name="Zhou Y."/>
        </authorList>
    </citation>
    <scope>NUCLEOTIDE SEQUENCE</scope>
    <source>
        <strain evidence="3">CGMCC 1.15388</strain>
    </source>
</reference>
<keyword evidence="1" id="KW-0812">Transmembrane</keyword>
<feature type="transmembrane region" description="Helical" evidence="1">
    <location>
        <begin position="122"/>
        <end position="141"/>
    </location>
</feature>
<name>A0A917EMB8_9MICC</name>
<evidence type="ECO:0000256" key="1">
    <source>
        <dbReference type="SAM" id="Phobius"/>
    </source>
</evidence>
<evidence type="ECO:0000313" key="3">
    <source>
        <dbReference type="EMBL" id="GGE60926.1"/>
    </source>
</evidence>
<feature type="transmembrane region" description="Helical" evidence="1">
    <location>
        <begin position="37"/>
        <end position="55"/>
    </location>
</feature>
<dbReference type="Pfam" id="PF07331">
    <property type="entry name" value="TctB"/>
    <property type="match status" value="1"/>
</dbReference>
<feature type="transmembrane region" description="Helical" evidence="1">
    <location>
        <begin position="76"/>
        <end position="93"/>
    </location>
</feature>
<evidence type="ECO:0000313" key="4">
    <source>
        <dbReference type="Proteomes" id="UP000633136"/>
    </source>
</evidence>
<keyword evidence="1" id="KW-1133">Transmembrane helix</keyword>
<dbReference type="Proteomes" id="UP000633136">
    <property type="component" value="Unassembled WGS sequence"/>
</dbReference>
<proteinExistence type="predicted"/>
<comment type="caution">
    <text evidence="3">The sequence shown here is derived from an EMBL/GenBank/DDBJ whole genome shotgun (WGS) entry which is preliminary data.</text>
</comment>
<dbReference type="RefSeq" id="WP_188682539.1">
    <property type="nucleotide sequence ID" value="NZ_BMIS01000002.1"/>
</dbReference>
<dbReference type="EMBL" id="BMIS01000002">
    <property type="protein sequence ID" value="GGE60926.1"/>
    <property type="molecule type" value="Genomic_DNA"/>
</dbReference>
<dbReference type="InterPro" id="IPR009936">
    <property type="entry name" value="DUF1468"/>
</dbReference>
<organism evidence="3 4">
    <name type="scientific">Nesterenkonia cremea</name>
    <dbReference type="NCBI Taxonomy" id="1882340"/>
    <lineage>
        <taxon>Bacteria</taxon>
        <taxon>Bacillati</taxon>
        <taxon>Actinomycetota</taxon>
        <taxon>Actinomycetes</taxon>
        <taxon>Micrococcales</taxon>
        <taxon>Micrococcaceae</taxon>
        <taxon>Nesterenkonia</taxon>
    </lineage>
</organism>
<sequence length="150" mass="16011">MADRVFAVGLMVLVAAFWRETAELAGASGGSPVGPAFVPRVVLALIFGLSVLLLVQSVLQAEKAVRMTGISDFLKLHWRVPVLLAGFGVYVALMEGIGFTWASVAFLLGSFALLIREYSRGILIASAVIAVGLPFGLEWLFESALNTFLP</sequence>
<protein>
    <recommendedName>
        <fullName evidence="2">DUF1468 domain-containing protein</fullName>
    </recommendedName>
</protein>
<accession>A0A917EMB8</accession>
<dbReference type="AlphaFoldDB" id="A0A917EMB8"/>
<keyword evidence="1" id="KW-0472">Membrane</keyword>
<keyword evidence="4" id="KW-1185">Reference proteome</keyword>
<reference evidence="3" key="1">
    <citation type="journal article" date="2014" name="Int. J. Syst. Evol. Microbiol.">
        <title>Complete genome sequence of Corynebacterium casei LMG S-19264T (=DSM 44701T), isolated from a smear-ripened cheese.</title>
        <authorList>
            <consortium name="US DOE Joint Genome Institute (JGI-PGF)"/>
            <person name="Walter F."/>
            <person name="Albersmeier A."/>
            <person name="Kalinowski J."/>
            <person name="Ruckert C."/>
        </authorList>
    </citation>
    <scope>NUCLEOTIDE SEQUENCE</scope>
    <source>
        <strain evidence="3">CGMCC 1.15388</strain>
    </source>
</reference>
<gene>
    <name evidence="3" type="ORF">GCM10011401_04760</name>
</gene>